<keyword evidence="7 10" id="KW-0460">Magnesium</keyword>
<sequence>MASKTKNWVILGLAFALSATIAWKMTTQDSGSYFFMEGRALGVFYSLSYLGDAELENSLDSIILVFDQTLNYQRPDAEISLFNRNGFVEFKTPVLYQALLESQRYSDTYQGAVNHFILPLITAWGQDFSNKRLITDERIAELIALCQPENFELTPDYAKAKKEGVMINLSYIDKGYLIDHLSDFLLSRDVRHFQIEFGTDAISYGKGPGNRNHRLVITNPEGTDASKTLIKETKLTNRAYSSSGNFEKFYVDERGFKHSHLLDPRTGRPIENKILSAHIKAPTCTQADALATICMILSLEESQHLITSDPTLEGMIVFNEAGTLQTWRSKGFELAD</sequence>
<dbReference type="SUPFAM" id="SSF143631">
    <property type="entry name" value="ApbE-like"/>
    <property type="match status" value="1"/>
</dbReference>
<dbReference type="EC" id="2.7.1.180" evidence="1 10"/>
<dbReference type="PANTHER" id="PTHR30040">
    <property type="entry name" value="THIAMINE BIOSYNTHESIS LIPOPROTEIN APBE"/>
    <property type="match status" value="1"/>
</dbReference>
<proteinExistence type="inferred from homology"/>
<evidence type="ECO:0000256" key="9">
    <source>
        <dbReference type="ARBA" id="ARBA00048540"/>
    </source>
</evidence>
<feature type="binding site" evidence="11">
    <location>
        <position position="292"/>
    </location>
    <ligand>
        <name>Mg(2+)</name>
        <dbReference type="ChEBI" id="CHEBI:18420"/>
    </ligand>
</feature>
<feature type="signal peptide" evidence="12">
    <location>
        <begin position="1"/>
        <end position="24"/>
    </location>
</feature>
<keyword evidence="14" id="KW-1185">Reference proteome</keyword>
<evidence type="ECO:0000256" key="12">
    <source>
        <dbReference type="SAM" id="SignalP"/>
    </source>
</evidence>
<evidence type="ECO:0000313" key="13">
    <source>
        <dbReference type="EMBL" id="EON78360.1"/>
    </source>
</evidence>
<evidence type="ECO:0000256" key="3">
    <source>
        <dbReference type="ARBA" id="ARBA00022630"/>
    </source>
</evidence>
<evidence type="ECO:0000256" key="1">
    <source>
        <dbReference type="ARBA" id="ARBA00011955"/>
    </source>
</evidence>
<protein>
    <recommendedName>
        <fullName evidence="2 10">FAD:protein FMN transferase</fullName>
        <ecNumber evidence="1 10">2.7.1.180</ecNumber>
    </recommendedName>
    <alternativeName>
        <fullName evidence="8 10">Flavin transferase</fullName>
    </alternativeName>
</protein>
<keyword evidence="13" id="KW-0449">Lipoprotein</keyword>
<comment type="caution">
    <text evidence="13">The sequence shown here is derived from an EMBL/GenBank/DDBJ whole genome shotgun (WGS) entry which is preliminary data.</text>
</comment>
<keyword evidence="5 10" id="KW-0479">Metal-binding</keyword>
<comment type="catalytic activity">
    <reaction evidence="9 10">
        <text>L-threonyl-[protein] + FAD = FMN-L-threonyl-[protein] + AMP + H(+)</text>
        <dbReference type="Rhea" id="RHEA:36847"/>
        <dbReference type="Rhea" id="RHEA-COMP:11060"/>
        <dbReference type="Rhea" id="RHEA-COMP:11061"/>
        <dbReference type="ChEBI" id="CHEBI:15378"/>
        <dbReference type="ChEBI" id="CHEBI:30013"/>
        <dbReference type="ChEBI" id="CHEBI:57692"/>
        <dbReference type="ChEBI" id="CHEBI:74257"/>
        <dbReference type="ChEBI" id="CHEBI:456215"/>
        <dbReference type="EC" id="2.7.1.180"/>
    </reaction>
</comment>
<evidence type="ECO:0000256" key="6">
    <source>
        <dbReference type="ARBA" id="ARBA00022827"/>
    </source>
</evidence>
<evidence type="ECO:0000313" key="14">
    <source>
        <dbReference type="Proteomes" id="UP000013909"/>
    </source>
</evidence>
<dbReference type="InterPro" id="IPR024932">
    <property type="entry name" value="ApbE"/>
</dbReference>
<evidence type="ECO:0000256" key="10">
    <source>
        <dbReference type="PIRNR" id="PIRNR006268"/>
    </source>
</evidence>
<dbReference type="Proteomes" id="UP000013909">
    <property type="component" value="Unassembled WGS sequence"/>
</dbReference>
<evidence type="ECO:0000256" key="5">
    <source>
        <dbReference type="ARBA" id="ARBA00022723"/>
    </source>
</evidence>
<evidence type="ECO:0000256" key="2">
    <source>
        <dbReference type="ARBA" id="ARBA00016337"/>
    </source>
</evidence>
<comment type="similarity">
    <text evidence="10">Belongs to the ApbE family.</text>
</comment>
<reference evidence="13 14" key="1">
    <citation type="submission" date="2013-02" db="EMBL/GenBank/DDBJ databases">
        <title>A novel strain isolated from Lonar lake, Maharashtra, India.</title>
        <authorList>
            <person name="Singh A."/>
        </authorList>
    </citation>
    <scope>NUCLEOTIDE SEQUENCE [LARGE SCALE GENOMIC DNA]</scope>
    <source>
        <strain evidence="13 14">AK24</strain>
    </source>
</reference>
<feature type="chain" id="PRO_5039943416" description="FAD:protein FMN transferase" evidence="12">
    <location>
        <begin position="25"/>
        <end position="336"/>
    </location>
</feature>
<dbReference type="Gene3D" id="3.10.520.10">
    <property type="entry name" value="ApbE-like domains"/>
    <property type="match status" value="1"/>
</dbReference>
<keyword evidence="3 10" id="KW-0285">Flavoprotein</keyword>
<name>R7ZW36_9BACT</name>
<dbReference type="STRING" id="1232681.ADIS_1223"/>
<dbReference type="GO" id="GO:0016740">
    <property type="term" value="F:transferase activity"/>
    <property type="evidence" value="ECO:0007669"/>
    <property type="project" value="UniProtKB-UniRule"/>
</dbReference>
<accession>R7ZW36</accession>
<dbReference type="OrthoDB" id="9778595at2"/>
<dbReference type="InterPro" id="IPR003374">
    <property type="entry name" value="ApbE-like_sf"/>
</dbReference>
<feature type="binding site" evidence="11">
    <location>
        <position position="288"/>
    </location>
    <ligand>
        <name>Mg(2+)</name>
        <dbReference type="ChEBI" id="CHEBI:18420"/>
    </ligand>
</feature>
<keyword evidence="6 10" id="KW-0274">FAD</keyword>
<comment type="cofactor">
    <cofactor evidence="11">
        <name>Mg(2+)</name>
        <dbReference type="ChEBI" id="CHEBI:18420"/>
    </cofactor>
    <cofactor evidence="11">
        <name>Mn(2+)</name>
        <dbReference type="ChEBI" id="CHEBI:29035"/>
    </cofactor>
    <text evidence="11">Magnesium. Can also use manganese.</text>
</comment>
<dbReference type="RefSeq" id="WP_010853369.1">
    <property type="nucleotide sequence ID" value="NZ_AQHR01000040.1"/>
</dbReference>
<dbReference type="Pfam" id="PF02424">
    <property type="entry name" value="ApbE"/>
    <property type="match status" value="1"/>
</dbReference>
<organism evidence="13 14">
    <name type="scientific">Lunatimonas lonarensis</name>
    <dbReference type="NCBI Taxonomy" id="1232681"/>
    <lineage>
        <taxon>Bacteria</taxon>
        <taxon>Pseudomonadati</taxon>
        <taxon>Bacteroidota</taxon>
        <taxon>Cytophagia</taxon>
        <taxon>Cytophagales</taxon>
        <taxon>Cyclobacteriaceae</taxon>
    </lineage>
</organism>
<dbReference type="EMBL" id="AQHR01000040">
    <property type="protein sequence ID" value="EON78360.1"/>
    <property type="molecule type" value="Genomic_DNA"/>
</dbReference>
<evidence type="ECO:0000256" key="7">
    <source>
        <dbReference type="ARBA" id="ARBA00022842"/>
    </source>
</evidence>
<evidence type="ECO:0000256" key="8">
    <source>
        <dbReference type="ARBA" id="ARBA00031306"/>
    </source>
</evidence>
<dbReference type="PANTHER" id="PTHR30040:SF2">
    <property type="entry name" value="FAD:PROTEIN FMN TRANSFERASE"/>
    <property type="match status" value="1"/>
</dbReference>
<evidence type="ECO:0000256" key="4">
    <source>
        <dbReference type="ARBA" id="ARBA00022679"/>
    </source>
</evidence>
<keyword evidence="12" id="KW-0732">Signal</keyword>
<dbReference type="AlphaFoldDB" id="R7ZW36"/>
<evidence type="ECO:0000256" key="11">
    <source>
        <dbReference type="PIRSR" id="PIRSR006268-2"/>
    </source>
</evidence>
<keyword evidence="4 10" id="KW-0808">Transferase</keyword>
<gene>
    <name evidence="13" type="ORF">ADIS_1223</name>
</gene>
<dbReference type="PIRSF" id="PIRSF006268">
    <property type="entry name" value="ApbE"/>
    <property type="match status" value="1"/>
</dbReference>
<dbReference type="GO" id="GO:0046872">
    <property type="term" value="F:metal ion binding"/>
    <property type="evidence" value="ECO:0007669"/>
    <property type="project" value="UniProtKB-UniRule"/>
</dbReference>